<evidence type="ECO:0000313" key="3">
    <source>
        <dbReference type="EMBL" id="RDB20316.1"/>
    </source>
</evidence>
<dbReference type="EMBL" id="LUEZ02000069">
    <property type="protein sequence ID" value="RDB20316.1"/>
    <property type="molecule type" value="Genomic_DNA"/>
</dbReference>
<dbReference type="InParanoid" id="A0A369JNE9"/>
<gene>
    <name evidence="3" type="ORF">Hypma_012639</name>
</gene>
<proteinExistence type="predicted"/>
<evidence type="ECO:0000256" key="2">
    <source>
        <dbReference type="PROSITE-ProRule" id="PRU00708"/>
    </source>
</evidence>
<keyword evidence="4" id="KW-1185">Reference proteome</keyword>
<dbReference type="PROSITE" id="PS51375">
    <property type="entry name" value="PPR"/>
    <property type="match status" value="1"/>
</dbReference>
<dbReference type="NCBIfam" id="TIGR00756">
    <property type="entry name" value="PPR"/>
    <property type="match status" value="1"/>
</dbReference>
<name>A0A369JNE9_HYPMA</name>
<dbReference type="Proteomes" id="UP000076154">
    <property type="component" value="Unassembled WGS sequence"/>
</dbReference>
<accession>A0A369JNE9</accession>
<dbReference type="InterPro" id="IPR002885">
    <property type="entry name" value="PPR_rpt"/>
</dbReference>
<reference evidence="3" key="1">
    <citation type="submission" date="2018-04" db="EMBL/GenBank/DDBJ databases">
        <title>Whole genome sequencing of Hypsizygus marmoreus.</title>
        <authorList>
            <person name="Choi I.-G."/>
            <person name="Min B."/>
            <person name="Kim J.-G."/>
            <person name="Kim S."/>
            <person name="Oh Y.-L."/>
            <person name="Kong W.-S."/>
            <person name="Park H."/>
            <person name="Jeong J."/>
            <person name="Song E.-S."/>
        </authorList>
    </citation>
    <scope>NUCLEOTIDE SEQUENCE [LARGE SCALE GENOMIC DNA]</scope>
    <source>
        <strain evidence="3">51987-8</strain>
    </source>
</reference>
<feature type="repeat" description="PPR" evidence="2">
    <location>
        <begin position="87"/>
        <end position="121"/>
    </location>
</feature>
<sequence>MTAALRSLFPRIQRPIRSLFYQQRPPTWQRYRIRLASSYTNRPPGRERLNTLVSDLQTFLGNVRDPKLVEPFVHGRLDQFFRATSVRHVAYAKAISCLAENRRLKEAASVYERMTAEHLLPSPQTQAEMLAIGLVLSSSDPSISQALEAIIKHPSYNEDQFLHLLHIMTTIGVPHEHVLRVIDQFVDTQGQEYSPSRSIMTKLVGARAGAGLLDDALESAMQLGEREDFSPTESYVTIMKALTGTDPSDTASFTKALQAMKDNEVTPDIAIMNALISRELRRRSLQGAFSMYLVIMKLSLTSSFSPNRTTFGILFSALGKLYRPNLRSRGSDKVIAPRQLYRDLLFFRERTSFEMTSRLLNIALRAFIQTQDYAGVYVVLRTFGIFRLPVSTKTYLIVTRHIIKRLRWDISKAYKVEEPRWGSLFLGIPEVWALHKLNKLSDRELVEKMLASAAWSDFPLTGPLLGYTSEDKKVAYMTPTIAMINGEAIVPERMRFHLLPLQRFIRRAILASAAIDGDDLPAAKRVSRAIVEAKAQMFPGTEHPYATKD</sequence>
<dbReference type="STRING" id="39966.A0A369JNE9"/>
<dbReference type="AlphaFoldDB" id="A0A369JNE9"/>
<dbReference type="Gene3D" id="1.25.40.10">
    <property type="entry name" value="Tetratricopeptide repeat domain"/>
    <property type="match status" value="1"/>
</dbReference>
<evidence type="ECO:0000313" key="4">
    <source>
        <dbReference type="Proteomes" id="UP000076154"/>
    </source>
</evidence>
<dbReference type="InterPro" id="IPR011990">
    <property type="entry name" value="TPR-like_helical_dom_sf"/>
</dbReference>
<dbReference type="PANTHER" id="PTHR47932:SF63">
    <property type="entry name" value="OS08G0290000 PROTEIN"/>
    <property type="match status" value="1"/>
</dbReference>
<comment type="caution">
    <text evidence="3">The sequence shown here is derived from an EMBL/GenBank/DDBJ whole genome shotgun (WGS) entry which is preliminary data.</text>
</comment>
<keyword evidence="1" id="KW-0677">Repeat</keyword>
<protein>
    <submittedName>
        <fullName evidence="3">Uncharacterized protein</fullName>
    </submittedName>
</protein>
<organism evidence="3 4">
    <name type="scientific">Hypsizygus marmoreus</name>
    <name type="common">White beech mushroom</name>
    <name type="synonym">Agaricus marmoreus</name>
    <dbReference type="NCBI Taxonomy" id="39966"/>
    <lineage>
        <taxon>Eukaryota</taxon>
        <taxon>Fungi</taxon>
        <taxon>Dikarya</taxon>
        <taxon>Basidiomycota</taxon>
        <taxon>Agaricomycotina</taxon>
        <taxon>Agaricomycetes</taxon>
        <taxon>Agaricomycetidae</taxon>
        <taxon>Agaricales</taxon>
        <taxon>Tricholomatineae</taxon>
        <taxon>Lyophyllaceae</taxon>
        <taxon>Hypsizygus</taxon>
    </lineage>
</organism>
<dbReference type="GO" id="GO:0003729">
    <property type="term" value="F:mRNA binding"/>
    <property type="evidence" value="ECO:0007669"/>
    <property type="project" value="TreeGrafter"/>
</dbReference>
<evidence type="ECO:0000256" key="1">
    <source>
        <dbReference type="ARBA" id="ARBA00022737"/>
    </source>
</evidence>
<dbReference type="PANTHER" id="PTHR47932">
    <property type="entry name" value="ATPASE EXPRESSION PROTEIN 3"/>
    <property type="match status" value="1"/>
</dbReference>
<dbReference type="OrthoDB" id="185373at2759"/>